<feature type="transmembrane region" description="Helical" evidence="6">
    <location>
        <begin position="406"/>
        <end position="429"/>
    </location>
</feature>
<dbReference type="HOGENOM" id="CLU_037830_0_0_4"/>
<evidence type="ECO:0000256" key="5">
    <source>
        <dbReference type="ARBA" id="ARBA00023136"/>
    </source>
</evidence>
<dbReference type="GO" id="GO:0005886">
    <property type="term" value="C:plasma membrane"/>
    <property type="evidence" value="ECO:0007669"/>
    <property type="project" value="UniProtKB-SubCell"/>
</dbReference>
<feature type="transmembrane region" description="Helical" evidence="6">
    <location>
        <begin position="352"/>
        <end position="371"/>
    </location>
</feature>
<accession>A0A076PQR4</accession>
<gene>
    <name evidence="7" type="ORF">O987_08025</name>
</gene>
<feature type="transmembrane region" description="Helical" evidence="6">
    <location>
        <begin position="75"/>
        <end position="102"/>
    </location>
</feature>
<evidence type="ECO:0000256" key="6">
    <source>
        <dbReference type="SAM" id="Phobius"/>
    </source>
</evidence>
<dbReference type="PANTHER" id="PTHR30250">
    <property type="entry name" value="PST FAMILY PREDICTED COLANIC ACID TRANSPORTER"/>
    <property type="match status" value="1"/>
</dbReference>
<dbReference type="InterPro" id="IPR050833">
    <property type="entry name" value="Poly_Biosynth_Transport"/>
</dbReference>
<feature type="transmembrane region" description="Helical" evidence="6">
    <location>
        <begin position="173"/>
        <end position="192"/>
    </location>
</feature>
<dbReference type="Pfam" id="PF13440">
    <property type="entry name" value="Polysacc_synt_3"/>
    <property type="match status" value="1"/>
</dbReference>
<name>A0A076PQR4_COMTE</name>
<protein>
    <recommendedName>
        <fullName evidence="9">Polysaccharide biosynthesis protein</fullName>
    </recommendedName>
</protein>
<dbReference type="PANTHER" id="PTHR30250:SF11">
    <property type="entry name" value="O-ANTIGEN TRANSPORTER-RELATED"/>
    <property type="match status" value="1"/>
</dbReference>
<feature type="transmembrane region" description="Helical" evidence="6">
    <location>
        <begin position="318"/>
        <end position="340"/>
    </location>
</feature>
<keyword evidence="2" id="KW-1003">Cell membrane</keyword>
<dbReference type="EMBL" id="CP006704">
    <property type="protein sequence ID" value="AIJ45752.1"/>
    <property type="molecule type" value="Genomic_DNA"/>
</dbReference>
<evidence type="ECO:0000313" key="7">
    <source>
        <dbReference type="EMBL" id="AIJ45752.1"/>
    </source>
</evidence>
<evidence type="ECO:0000256" key="3">
    <source>
        <dbReference type="ARBA" id="ARBA00022692"/>
    </source>
</evidence>
<feature type="transmembrane region" description="Helical" evidence="6">
    <location>
        <begin position="247"/>
        <end position="268"/>
    </location>
</feature>
<feature type="transmembrane region" description="Helical" evidence="6">
    <location>
        <begin position="213"/>
        <end position="241"/>
    </location>
</feature>
<keyword evidence="5 6" id="KW-0472">Membrane</keyword>
<dbReference type="RefSeq" id="WP_043371486.1">
    <property type="nucleotide sequence ID" value="NZ_CP006704.1"/>
</dbReference>
<evidence type="ECO:0008006" key="9">
    <source>
        <dbReference type="Google" id="ProtNLM"/>
    </source>
</evidence>
<feature type="transmembrane region" description="Helical" evidence="6">
    <location>
        <begin position="288"/>
        <end position="312"/>
    </location>
</feature>
<dbReference type="KEGG" id="ctes:O987_08025"/>
<feature type="transmembrane region" description="Helical" evidence="6">
    <location>
        <begin position="435"/>
        <end position="457"/>
    </location>
</feature>
<dbReference type="AlphaFoldDB" id="A0A076PQR4"/>
<sequence>MLKRVLKSGTLLVSGTAGGQLIVVIFSPVLTRLYVPDEFGVFGAYAAVLYMLLSCVSLRYEVAIPLAETDEDADYLAALALSLTAIFSLLLFPVLWCVGFFYSPKYFWIFQYFLPLGAAAAGVYNVFMYMRLRSGDQKAIAKTRVTQLMVGTVIQIGCGFLRIGVAGLVVGQIIGLSFGLSRLTGFSFEKYLKLISRRDKLMEQARQRSGFAYYDAPAALMAMANNHMAILLTAVFFSPAFAGGYALAQRVIITPLGIVSSAISSSLISVGRDLKKSDRDDFFEKQEYLLLLITPVAVVCAILSMHFVGMIFGSKWEVSGAIAAWIVLFVGQKFVYDASFSMYAIQGRMQEGLFSQLIVFIVRFAALIISAKFISPVASIGVFSLVSSLVYLTLSRRMLGSSENTSYCSFILSAADVVFPYIVVGVFLMQDTVTWGPPTALLLYFGWCFSRIGYSFFMSTKKRRKEAQV</sequence>
<comment type="subcellular location">
    <subcellularLocation>
        <location evidence="1">Cell membrane</location>
        <topology evidence="1">Multi-pass membrane protein</topology>
    </subcellularLocation>
</comment>
<feature type="transmembrane region" description="Helical" evidence="6">
    <location>
        <begin position="108"/>
        <end position="127"/>
    </location>
</feature>
<feature type="transmembrane region" description="Helical" evidence="6">
    <location>
        <begin position="42"/>
        <end position="63"/>
    </location>
</feature>
<keyword evidence="4 6" id="KW-1133">Transmembrane helix</keyword>
<evidence type="ECO:0000256" key="1">
    <source>
        <dbReference type="ARBA" id="ARBA00004651"/>
    </source>
</evidence>
<keyword evidence="3 6" id="KW-0812">Transmembrane</keyword>
<evidence type="ECO:0000313" key="8">
    <source>
        <dbReference type="Proteomes" id="UP000028782"/>
    </source>
</evidence>
<proteinExistence type="predicted"/>
<feature type="transmembrane region" description="Helical" evidence="6">
    <location>
        <begin position="377"/>
        <end position="394"/>
    </location>
</feature>
<reference evidence="7 8" key="1">
    <citation type="journal article" date="2014" name="Genome Announc.">
        <title>Complete Genome Sequence of Polychlorinated Biphenyl Degrader Comamonas testosteroni TK102 (NBRC 109938).</title>
        <authorList>
            <person name="Fukuda K."/>
            <person name="Hosoyama A."/>
            <person name="Tsuchikane K."/>
            <person name="Ohji S."/>
            <person name="Yamazoe A."/>
            <person name="Fujita N."/>
            <person name="Shintani M."/>
            <person name="Kimbara K."/>
        </authorList>
    </citation>
    <scope>NUCLEOTIDE SEQUENCE [LARGE SCALE GENOMIC DNA]</scope>
    <source>
        <strain evidence="7">TK102</strain>
    </source>
</reference>
<feature type="transmembrane region" description="Helical" evidence="6">
    <location>
        <begin position="148"/>
        <end position="167"/>
    </location>
</feature>
<feature type="transmembrane region" description="Helical" evidence="6">
    <location>
        <begin position="12"/>
        <end position="30"/>
    </location>
</feature>
<organism evidence="7 8">
    <name type="scientific">Comamonas testosteroni TK102</name>
    <dbReference type="NCBI Taxonomy" id="1392005"/>
    <lineage>
        <taxon>Bacteria</taxon>
        <taxon>Pseudomonadati</taxon>
        <taxon>Pseudomonadota</taxon>
        <taxon>Betaproteobacteria</taxon>
        <taxon>Burkholderiales</taxon>
        <taxon>Comamonadaceae</taxon>
        <taxon>Comamonas</taxon>
    </lineage>
</organism>
<dbReference type="Proteomes" id="UP000028782">
    <property type="component" value="Chromosome"/>
</dbReference>
<evidence type="ECO:0000256" key="4">
    <source>
        <dbReference type="ARBA" id="ARBA00022989"/>
    </source>
</evidence>
<evidence type="ECO:0000256" key="2">
    <source>
        <dbReference type="ARBA" id="ARBA00022475"/>
    </source>
</evidence>